<dbReference type="RefSeq" id="WP_277578642.1">
    <property type="nucleotide sequence ID" value="NZ_JANRMI010000003.1"/>
</dbReference>
<keyword evidence="1" id="KW-0812">Transmembrane</keyword>
<evidence type="ECO:0000256" key="1">
    <source>
        <dbReference type="SAM" id="Phobius"/>
    </source>
</evidence>
<name>A0ABT6DJY9_9BACT</name>
<reference evidence="2" key="1">
    <citation type="submission" date="2022-08" db="EMBL/GenBank/DDBJ databases">
        <title>Novel Bdellovibrio Species Isolated from Svalbard: Designation Bdellovibrio svalbardensis.</title>
        <authorList>
            <person name="Mitchell R.J."/>
            <person name="Choi S.Y."/>
        </authorList>
    </citation>
    <scope>NUCLEOTIDE SEQUENCE</scope>
    <source>
        <strain evidence="2">PAP01</strain>
    </source>
</reference>
<keyword evidence="3" id="KW-1185">Reference proteome</keyword>
<feature type="transmembrane region" description="Helical" evidence="1">
    <location>
        <begin position="6"/>
        <end position="22"/>
    </location>
</feature>
<proteinExistence type="predicted"/>
<comment type="caution">
    <text evidence="2">The sequence shown here is derived from an EMBL/GenBank/DDBJ whole genome shotgun (WGS) entry which is preliminary data.</text>
</comment>
<organism evidence="2 3">
    <name type="scientific">Bdellovibrio svalbardensis</name>
    <dbReference type="NCBI Taxonomy" id="2972972"/>
    <lineage>
        <taxon>Bacteria</taxon>
        <taxon>Pseudomonadati</taxon>
        <taxon>Bdellovibrionota</taxon>
        <taxon>Bdellovibrionia</taxon>
        <taxon>Bdellovibrionales</taxon>
        <taxon>Pseudobdellovibrionaceae</taxon>
        <taxon>Bdellovibrio</taxon>
    </lineage>
</organism>
<sequence length="49" mass="5495">MVSLSIVVLTVAIVGTGLWMVFRFSAGGELKKETYHKIPAHHSDKKRRV</sequence>
<protein>
    <submittedName>
        <fullName evidence="2">Uncharacterized protein</fullName>
    </submittedName>
</protein>
<gene>
    <name evidence="2" type="ORF">NWE73_12370</name>
</gene>
<evidence type="ECO:0000313" key="3">
    <source>
        <dbReference type="Proteomes" id="UP001152321"/>
    </source>
</evidence>
<accession>A0ABT6DJY9</accession>
<evidence type="ECO:0000313" key="2">
    <source>
        <dbReference type="EMBL" id="MDG0817167.1"/>
    </source>
</evidence>
<dbReference type="EMBL" id="JANRMI010000003">
    <property type="protein sequence ID" value="MDG0817167.1"/>
    <property type="molecule type" value="Genomic_DNA"/>
</dbReference>
<dbReference type="Proteomes" id="UP001152321">
    <property type="component" value="Unassembled WGS sequence"/>
</dbReference>
<keyword evidence="1" id="KW-0472">Membrane</keyword>
<keyword evidence="1" id="KW-1133">Transmembrane helix</keyword>